<feature type="transmembrane region" description="Helical" evidence="7">
    <location>
        <begin position="251"/>
        <end position="270"/>
    </location>
</feature>
<dbReference type="CDD" id="cd06173">
    <property type="entry name" value="MFS_MefA_like"/>
    <property type="match status" value="1"/>
</dbReference>
<keyword evidence="2" id="KW-1003">Cell membrane</keyword>
<feature type="transmembrane region" description="Helical" evidence="7">
    <location>
        <begin position="282"/>
        <end position="301"/>
    </location>
</feature>
<keyword evidence="9" id="KW-1185">Reference proteome</keyword>
<gene>
    <name evidence="8" type="ORF">GE300_07745</name>
</gene>
<accession>A0A6L5YYY7</accession>
<dbReference type="PANTHER" id="PTHR23513:SF6">
    <property type="entry name" value="MAJOR FACILITATOR SUPERFAMILY ASSOCIATED DOMAIN-CONTAINING PROTEIN"/>
    <property type="match status" value="1"/>
</dbReference>
<organism evidence="8 9">
    <name type="scientific">Halovulum marinum</name>
    <dbReference type="NCBI Taxonomy" id="2662447"/>
    <lineage>
        <taxon>Bacteria</taxon>
        <taxon>Pseudomonadati</taxon>
        <taxon>Pseudomonadota</taxon>
        <taxon>Alphaproteobacteria</taxon>
        <taxon>Rhodobacterales</taxon>
        <taxon>Paracoccaceae</taxon>
        <taxon>Halovulum</taxon>
    </lineage>
</organism>
<keyword evidence="5 7" id="KW-0472">Membrane</keyword>
<dbReference type="AlphaFoldDB" id="A0A6L5YYY7"/>
<evidence type="ECO:0000256" key="7">
    <source>
        <dbReference type="SAM" id="Phobius"/>
    </source>
</evidence>
<dbReference type="InterPro" id="IPR011701">
    <property type="entry name" value="MFS"/>
</dbReference>
<dbReference type="SUPFAM" id="SSF103473">
    <property type="entry name" value="MFS general substrate transporter"/>
    <property type="match status" value="1"/>
</dbReference>
<name>A0A6L5YYY7_9RHOB</name>
<feature type="transmembrane region" description="Helical" evidence="7">
    <location>
        <begin position="369"/>
        <end position="390"/>
    </location>
</feature>
<evidence type="ECO:0000256" key="3">
    <source>
        <dbReference type="ARBA" id="ARBA00022692"/>
    </source>
</evidence>
<dbReference type="EMBL" id="WIND01000004">
    <property type="protein sequence ID" value="MSU89506.1"/>
    <property type="molecule type" value="Genomic_DNA"/>
</dbReference>
<evidence type="ECO:0000256" key="6">
    <source>
        <dbReference type="SAM" id="MobiDB-lite"/>
    </source>
</evidence>
<sequence>MSSPFRHAGFRTFYAAQILSLVGIGLMTVSLSLSAFSFGGVAAGGWIFGGLLAIKMVAYVLIAPVAETLLAPLPRRATLVGIDLIRLAMVGAMGLAGAPWQIALLVFLFFAASSGFTPLFQATLPEMLPEEETYTRALGLSRLAYTLEAILSPAIAALALTLVPANALFFLAALAFLGSMLALAVTALPAAAPAIKAPFLRRVSKGMTIYFRTPRLRGLFLLNLALSLAMAWVIVNTVVYAGKHLGAPERYYTLLMGCYGVGAAAAALIVPRLLDRATARGVMAGGAFLFAALGLLVLAPLPLPALMLLWAGFGAASSMVLTPGGLVLVRSAASADRPAIFAAQFSLSHAGWLLAYPLAGWLGSVTSPGAAMAVLSLACAAVALAGLRAWPADDPAERAHSHPDLPPEHPHLRAHPADGGRRRHVHAFVIDDLHRVWPGRAAAQDA</sequence>
<evidence type="ECO:0000256" key="4">
    <source>
        <dbReference type="ARBA" id="ARBA00022989"/>
    </source>
</evidence>
<feature type="transmembrane region" description="Helical" evidence="7">
    <location>
        <begin position="216"/>
        <end position="239"/>
    </location>
</feature>
<feature type="transmembrane region" description="Helical" evidence="7">
    <location>
        <begin position="307"/>
        <end position="329"/>
    </location>
</feature>
<comment type="subcellular location">
    <subcellularLocation>
        <location evidence="1">Cell membrane</location>
        <topology evidence="1">Multi-pass membrane protein</topology>
    </subcellularLocation>
</comment>
<feature type="transmembrane region" description="Helical" evidence="7">
    <location>
        <begin position="143"/>
        <end position="163"/>
    </location>
</feature>
<feature type="transmembrane region" description="Helical" evidence="7">
    <location>
        <begin position="341"/>
        <end position="363"/>
    </location>
</feature>
<keyword evidence="3 7" id="KW-0812">Transmembrane</keyword>
<feature type="transmembrane region" description="Helical" evidence="7">
    <location>
        <begin position="169"/>
        <end position="195"/>
    </location>
</feature>
<proteinExistence type="predicted"/>
<dbReference type="Pfam" id="PF07690">
    <property type="entry name" value="MFS_1"/>
    <property type="match status" value="1"/>
</dbReference>
<dbReference type="PANTHER" id="PTHR23513">
    <property type="entry name" value="INTEGRAL MEMBRANE EFFLUX PROTEIN-RELATED"/>
    <property type="match status" value="1"/>
</dbReference>
<dbReference type="Gene3D" id="1.20.1250.20">
    <property type="entry name" value="MFS general substrate transporter like domains"/>
    <property type="match status" value="1"/>
</dbReference>
<reference evidence="8 9" key="1">
    <citation type="submission" date="2019-10" db="EMBL/GenBank/DDBJ databases">
        <title>Cognatihalovulum marinum gen. nov. sp. nov., a new member of the family Rhodobacteraceae isolated from deep seawater of the Northwest Indian Ocean.</title>
        <authorList>
            <person name="Ruan C."/>
            <person name="Wang J."/>
            <person name="Zheng X."/>
            <person name="Song L."/>
            <person name="Zhu Y."/>
            <person name="Huang Y."/>
            <person name="Lu Z."/>
            <person name="Du W."/>
            <person name="Huang L."/>
            <person name="Dai X."/>
        </authorList>
    </citation>
    <scope>NUCLEOTIDE SEQUENCE [LARGE SCALE GENOMIC DNA]</scope>
    <source>
        <strain evidence="8 9">2CG4</strain>
    </source>
</reference>
<dbReference type="GO" id="GO:0005886">
    <property type="term" value="C:plasma membrane"/>
    <property type="evidence" value="ECO:0007669"/>
    <property type="project" value="UniProtKB-SubCell"/>
</dbReference>
<comment type="caution">
    <text evidence="8">The sequence shown here is derived from an EMBL/GenBank/DDBJ whole genome shotgun (WGS) entry which is preliminary data.</text>
</comment>
<evidence type="ECO:0000256" key="1">
    <source>
        <dbReference type="ARBA" id="ARBA00004651"/>
    </source>
</evidence>
<dbReference type="RefSeq" id="WP_154445984.1">
    <property type="nucleotide sequence ID" value="NZ_WIND01000004.1"/>
</dbReference>
<evidence type="ECO:0000313" key="9">
    <source>
        <dbReference type="Proteomes" id="UP000474957"/>
    </source>
</evidence>
<keyword evidence="4 7" id="KW-1133">Transmembrane helix</keyword>
<dbReference type="GO" id="GO:0022857">
    <property type="term" value="F:transmembrane transporter activity"/>
    <property type="evidence" value="ECO:0007669"/>
    <property type="project" value="InterPro"/>
</dbReference>
<dbReference type="Proteomes" id="UP000474957">
    <property type="component" value="Unassembled WGS sequence"/>
</dbReference>
<evidence type="ECO:0000256" key="2">
    <source>
        <dbReference type="ARBA" id="ARBA00022475"/>
    </source>
</evidence>
<evidence type="ECO:0000256" key="5">
    <source>
        <dbReference type="ARBA" id="ARBA00023136"/>
    </source>
</evidence>
<protein>
    <submittedName>
        <fullName evidence="8">MFS transporter</fullName>
    </submittedName>
</protein>
<dbReference type="InterPro" id="IPR036259">
    <property type="entry name" value="MFS_trans_sf"/>
</dbReference>
<feature type="region of interest" description="Disordered" evidence="6">
    <location>
        <begin position="395"/>
        <end position="420"/>
    </location>
</feature>
<feature type="transmembrane region" description="Helical" evidence="7">
    <location>
        <begin position="12"/>
        <end position="33"/>
    </location>
</feature>
<feature type="transmembrane region" description="Helical" evidence="7">
    <location>
        <begin position="45"/>
        <end position="65"/>
    </location>
</feature>
<evidence type="ECO:0000313" key="8">
    <source>
        <dbReference type="EMBL" id="MSU89506.1"/>
    </source>
</evidence>